<proteinExistence type="predicted"/>
<dbReference type="EMBL" id="FQZE01000024">
    <property type="protein sequence ID" value="SHJ62916.1"/>
    <property type="molecule type" value="Genomic_DNA"/>
</dbReference>
<feature type="signal peptide" evidence="1">
    <location>
        <begin position="1"/>
        <end position="20"/>
    </location>
</feature>
<accession>A0A1M6KVG8</accession>
<keyword evidence="1" id="KW-0732">Signal</keyword>
<evidence type="ECO:0000259" key="2">
    <source>
        <dbReference type="Pfam" id="PF09603"/>
    </source>
</evidence>
<feature type="domain" description="Fibrobacter succinogenes major paralogous" evidence="2">
    <location>
        <begin position="175"/>
        <end position="364"/>
    </location>
</feature>
<gene>
    <name evidence="3" type="ORF">SAMN05444280_12469</name>
</gene>
<reference evidence="3 4" key="1">
    <citation type="submission" date="2016-11" db="EMBL/GenBank/DDBJ databases">
        <authorList>
            <person name="Jaros S."/>
            <person name="Januszkiewicz K."/>
            <person name="Wedrychowicz H."/>
        </authorList>
    </citation>
    <scope>NUCLEOTIDE SEQUENCE [LARGE SCALE GENOMIC DNA]</scope>
    <source>
        <strain evidence="3 4">DSM 27063</strain>
    </source>
</reference>
<evidence type="ECO:0000313" key="4">
    <source>
        <dbReference type="Proteomes" id="UP000184050"/>
    </source>
</evidence>
<evidence type="ECO:0000313" key="3">
    <source>
        <dbReference type="EMBL" id="SHJ62916.1"/>
    </source>
</evidence>
<dbReference type="OrthoDB" id="9805760at2"/>
<keyword evidence="4" id="KW-1185">Reference proteome</keyword>
<evidence type="ECO:0000256" key="1">
    <source>
        <dbReference type="SAM" id="SignalP"/>
    </source>
</evidence>
<dbReference type="RefSeq" id="WP_073171137.1">
    <property type="nucleotide sequence ID" value="NZ_FQZE01000024.1"/>
</dbReference>
<organism evidence="3 4">
    <name type="scientific">Tangfeifania diversioriginum</name>
    <dbReference type="NCBI Taxonomy" id="1168035"/>
    <lineage>
        <taxon>Bacteria</taxon>
        <taxon>Pseudomonadati</taxon>
        <taxon>Bacteroidota</taxon>
        <taxon>Bacteroidia</taxon>
        <taxon>Marinilabiliales</taxon>
        <taxon>Prolixibacteraceae</taxon>
        <taxon>Tangfeifania</taxon>
    </lineage>
</organism>
<dbReference type="AlphaFoldDB" id="A0A1M6KVG8"/>
<protein>
    <submittedName>
        <fullName evidence="3">Major paralogous domain-containing protein</fullName>
    </submittedName>
</protein>
<dbReference type="NCBIfam" id="TIGR02145">
    <property type="entry name" value="Fib_succ_major"/>
    <property type="match status" value="1"/>
</dbReference>
<dbReference type="InterPro" id="IPR011871">
    <property type="entry name" value="Fib_succ_major"/>
</dbReference>
<feature type="chain" id="PRO_5009919083" evidence="1">
    <location>
        <begin position="21"/>
        <end position="365"/>
    </location>
</feature>
<dbReference type="Proteomes" id="UP000184050">
    <property type="component" value="Unassembled WGS sequence"/>
</dbReference>
<dbReference type="Pfam" id="PF09603">
    <property type="entry name" value="Fib_succ_major"/>
    <property type="match status" value="1"/>
</dbReference>
<dbReference type="STRING" id="1168035.SAMN05444280_12469"/>
<sequence length="365" mass="39691">MKKIFLVSFGLAFIISQLMAQVPQCINYQTVVRNSSGQLVKEQVVSLKFSVRMNSVSGQEVYSEKHAKTTNQFGIVNLHIGKGTVLSGNFETIDWGAGKMFLKTFLDLSGGDNFTEMGAAEMVSVPYALHAGSIYVNYSNDTLYIGDQAIYLPSGNGGTTGNTVTDYDGNVYGTVTIGTQTWLAENLKSIHYTDGTAISGVFDYDNNASLTGEYGKLYTWEAVMRRASSSSAVPSGVQGVCPTGYHVPSHTEWETLYNYVKNHYEVGGSLIGQKLKETGTAHWETNNGTNETGFTAVGSGEMFLNGGEPDFQHMKEAGDLWSTTQFASNPDQALEFRIYDSGSIMVQTNTVKNKDGGLAVRCIKD</sequence>
<name>A0A1M6KVG8_9BACT</name>